<comment type="caution">
    <text evidence="1">The sequence shown here is derived from an EMBL/GenBank/DDBJ whole genome shotgun (WGS) entry which is preliminary data.</text>
</comment>
<dbReference type="AlphaFoldDB" id="A0A7X5ZP53"/>
<gene>
    <name evidence="1" type="ORF">FHU38_000450</name>
</gene>
<dbReference type="Proteomes" id="UP000545493">
    <property type="component" value="Unassembled WGS sequence"/>
</dbReference>
<proteinExistence type="predicted"/>
<dbReference type="EMBL" id="JAAOYM010000001">
    <property type="protein sequence ID" value="NIJ10106.1"/>
    <property type="molecule type" value="Genomic_DNA"/>
</dbReference>
<keyword evidence="2" id="KW-1185">Reference proteome</keyword>
<name>A0A7X5ZP53_9PSEU</name>
<organism evidence="1 2">
    <name type="scientific">Saccharomonospora amisosensis</name>
    <dbReference type="NCBI Taxonomy" id="1128677"/>
    <lineage>
        <taxon>Bacteria</taxon>
        <taxon>Bacillati</taxon>
        <taxon>Actinomycetota</taxon>
        <taxon>Actinomycetes</taxon>
        <taxon>Pseudonocardiales</taxon>
        <taxon>Pseudonocardiaceae</taxon>
        <taxon>Saccharomonospora</taxon>
    </lineage>
</organism>
<evidence type="ECO:0000313" key="2">
    <source>
        <dbReference type="Proteomes" id="UP000545493"/>
    </source>
</evidence>
<accession>A0A7X5ZP53</accession>
<reference evidence="1 2" key="1">
    <citation type="submission" date="2020-03" db="EMBL/GenBank/DDBJ databases">
        <title>Sequencing the genomes of 1000 actinobacteria strains.</title>
        <authorList>
            <person name="Klenk H.-P."/>
        </authorList>
    </citation>
    <scope>NUCLEOTIDE SEQUENCE [LARGE SCALE GENOMIC DNA]</scope>
    <source>
        <strain evidence="1 2">DSM 45685</strain>
    </source>
</reference>
<protein>
    <submittedName>
        <fullName evidence="1">Uncharacterized protein</fullName>
    </submittedName>
</protein>
<sequence>MERIPQGILGQRASAGLLQLSRHEPAERLRPFVQ</sequence>
<evidence type="ECO:0000313" key="1">
    <source>
        <dbReference type="EMBL" id="NIJ10106.1"/>
    </source>
</evidence>